<reference evidence="2" key="1">
    <citation type="journal article" date="2019" name="Int. J. Syst. Evol. Microbiol.">
        <title>The Global Catalogue of Microorganisms (GCM) 10K type strain sequencing project: providing services to taxonomists for standard genome sequencing and annotation.</title>
        <authorList>
            <consortium name="The Broad Institute Genomics Platform"/>
            <consortium name="The Broad Institute Genome Sequencing Center for Infectious Disease"/>
            <person name="Wu L."/>
            <person name="Ma J."/>
        </authorList>
    </citation>
    <scope>NUCLEOTIDE SEQUENCE [LARGE SCALE GENOMIC DNA]</scope>
    <source>
        <strain evidence="2">CGMCC 1.15180</strain>
    </source>
</reference>
<dbReference type="RefSeq" id="WP_376884652.1">
    <property type="nucleotide sequence ID" value="NZ_JBHUHR010000015.1"/>
</dbReference>
<accession>A0ABW4VIF0</accession>
<dbReference type="GO" id="GO:0016874">
    <property type="term" value="F:ligase activity"/>
    <property type="evidence" value="ECO:0007669"/>
    <property type="project" value="UniProtKB-KW"/>
</dbReference>
<organism evidence="1 2">
    <name type="scientific">Belliella marina</name>
    <dbReference type="NCBI Taxonomy" id="1644146"/>
    <lineage>
        <taxon>Bacteria</taxon>
        <taxon>Pseudomonadati</taxon>
        <taxon>Bacteroidota</taxon>
        <taxon>Cytophagia</taxon>
        <taxon>Cytophagales</taxon>
        <taxon>Cyclobacteriaceae</taxon>
        <taxon>Belliella</taxon>
    </lineage>
</organism>
<dbReference type="Gene3D" id="3.90.1140.10">
    <property type="entry name" value="Cyclic phosphodiesterase"/>
    <property type="match status" value="1"/>
</dbReference>
<evidence type="ECO:0000313" key="2">
    <source>
        <dbReference type="Proteomes" id="UP001597361"/>
    </source>
</evidence>
<dbReference type="PANTHER" id="PTHR40037:SF1">
    <property type="entry name" value="PHOSPHOESTERASE SAOUHSC_00951-RELATED"/>
    <property type="match status" value="1"/>
</dbReference>
<proteinExistence type="predicted"/>
<keyword evidence="2" id="KW-1185">Reference proteome</keyword>
<dbReference type="InterPro" id="IPR009097">
    <property type="entry name" value="Cyclic_Pdiesterase"/>
</dbReference>
<dbReference type="PANTHER" id="PTHR40037">
    <property type="entry name" value="PHOSPHOESTERASE YJCG-RELATED"/>
    <property type="match status" value="1"/>
</dbReference>
<sequence length="193" mass="22550">MAKIIGKYFIALVPEGEVLKEATKVKEDLMDKFGLKYALKSPAHVTLKMPFSWNEAKEKDLIDRIRDFSSNNESFNLHLKGFGKFGNRVIFIKVRPNPKLIFLQSSLAEFCKRELKLVKELSDSNYHPHMTVAFKDIKAKHFDEYWEYVNKLHFDQKVKFEKLVLLKRKEGRWYPLSELALGDKPKDDGADLI</sequence>
<dbReference type="EMBL" id="JBHUHR010000015">
    <property type="protein sequence ID" value="MFD2034479.1"/>
    <property type="molecule type" value="Genomic_DNA"/>
</dbReference>
<evidence type="ECO:0000313" key="1">
    <source>
        <dbReference type="EMBL" id="MFD2034479.1"/>
    </source>
</evidence>
<protein>
    <submittedName>
        <fullName evidence="1">2'-5' RNA ligase family protein</fullName>
    </submittedName>
</protein>
<keyword evidence="1" id="KW-0436">Ligase</keyword>
<gene>
    <name evidence="1" type="ORF">ACFSKL_06735</name>
</gene>
<comment type="caution">
    <text evidence="1">The sequence shown here is derived from an EMBL/GenBank/DDBJ whole genome shotgun (WGS) entry which is preliminary data.</text>
</comment>
<name>A0ABW4VIF0_9BACT</name>
<dbReference type="Pfam" id="PF13563">
    <property type="entry name" value="2_5_RNA_ligase2"/>
    <property type="match status" value="1"/>
</dbReference>
<dbReference type="InterPro" id="IPR050580">
    <property type="entry name" value="2H_phosphoesterase_YjcG-like"/>
</dbReference>
<dbReference type="Proteomes" id="UP001597361">
    <property type="component" value="Unassembled WGS sequence"/>
</dbReference>
<dbReference type="SUPFAM" id="SSF55144">
    <property type="entry name" value="LigT-like"/>
    <property type="match status" value="1"/>
</dbReference>